<dbReference type="Proteomes" id="UP000000379">
    <property type="component" value="Chromosome"/>
</dbReference>
<dbReference type="NCBIfam" id="TIGR01313">
    <property type="entry name" value="therm_gnt_kin"/>
    <property type="match status" value="1"/>
</dbReference>
<dbReference type="Pfam" id="PF01202">
    <property type="entry name" value="SKI"/>
    <property type="match status" value="1"/>
</dbReference>
<dbReference type="EMBL" id="CP002049">
    <property type="protein sequence ID" value="ADI13794.1"/>
    <property type="molecule type" value="Genomic_DNA"/>
</dbReference>
<reference evidence="11 12" key="2">
    <citation type="journal article" date="2011" name="Stand. Genomic Sci.">
        <title>Complete genome sequence of Truepera radiovictrix type strain (RQ-24).</title>
        <authorList>
            <person name="Ivanova N."/>
            <person name="Rohde C."/>
            <person name="Munk C."/>
            <person name="Nolan M."/>
            <person name="Lucas S."/>
            <person name="Del Rio T.G."/>
            <person name="Tice H."/>
            <person name="Deshpande S."/>
            <person name="Cheng J.F."/>
            <person name="Tapia R."/>
            <person name="Han C."/>
            <person name="Goodwin L."/>
            <person name="Pitluck S."/>
            <person name="Liolios K."/>
            <person name="Mavromatis K."/>
            <person name="Mikhailova N."/>
            <person name="Pati A."/>
            <person name="Chen A."/>
            <person name="Palaniappan K."/>
            <person name="Land M."/>
            <person name="Hauser L."/>
            <person name="Chang Y.J."/>
            <person name="Jeffries C.D."/>
            <person name="Brambilla E."/>
            <person name="Rohde M."/>
            <person name="Goker M."/>
            <person name="Tindall B.J."/>
            <person name="Woyke T."/>
            <person name="Bristow J."/>
            <person name="Eisen J.A."/>
            <person name="Markowitz V."/>
            <person name="Hugenholtz P."/>
            <person name="Kyrpides N.C."/>
            <person name="Klenk H.P."/>
            <person name="Lapidus A."/>
        </authorList>
    </citation>
    <scope>NUCLEOTIDE SEQUENCE [LARGE SCALE GENOMIC DNA]</scope>
    <source>
        <strain evidence="12">DSM 17093 / CIP 108686 / LMG 22925 / RQ-24</strain>
    </source>
</reference>
<keyword evidence="8" id="KW-0311">Gluconate utilization</keyword>
<dbReference type="EC" id="2.7.1.12" evidence="3 10"/>
<sequence>MTPDPAHPIVILMGVSGAGKTTVGRALAERTGWAFIDADDVHPPENVAKMARGEPLTDADREPWLRALAALIDAHRARGGALVLACSALRARYRDLLRRPEVRFVFLEGDRETIRERLEARTGHYMKAGLLKSQFEALERPRHALVLDVRRSVPELVEAVVRYLENQPEDR</sequence>
<gene>
    <name evidence="11" type="ordered locus">Trad_0658</name>
</gene>
<dbReference type="GO" id="GO:0005524">
    <property type="term" value="F:ATP binding"/>
    <property type="evidence" value="ECO:0007669"/>
    <property type="project" value="UniProtKB-KW"/>
</dbReference>
<dbReference type="GO" id="GO:0005737">
    <property type="term" value="C:cytoplasm"/>
    <property type="evidence" value="ECO:0007669"/>
    <property type="project" value="TreeGrafter"/>
</dbReference>
<evidence type="ECO:0000256" key="2">
    <source>
        <dbReference type="ARBA" id="ARBA00008420"/>
    </source>
</evidence>
<dbReference type="InterPro" id="IPR006001">
    <property type="entry name" value="Therm_gnt_kin"/>
</dbReference>
<dbReference type="Gene3D" id="3.40.50.300">
    <property type="entry name" value="P-loop containing nucleotide triphosphate hydrolases"/>
    <property type="match status" value="1"/>
</dbReference>
<evidence type="ECO:0000256" key="10">
    <source>
        <dbReference type="RuleBase" id="RU363066"/>
    </source>
</evidence>
<evidence type="ECO:0000256" key="7">
    <source>
        <dbReference type="ARBA" id="ARBA00022840"/>
    </source>
</evidence>
<dbReference type="FunFam" id="3.40.50.300:FF:000522">
    <property type="entry name" value="Gluconokinase"/>
    <property type="match status" value="1"/>
</dbReference>
<accession>D7CTD7</accession>
<dbReference type="AlphaFoldDB" id="D7CTD7"/>
<dbReference type="HOGENOM" id="CLU_077168_4_1_0"/>
<name>D7CTD7_TRURR</name>
<dbReference type="InterPro" id="IPR027417">
    <property type="entry name" value="P-loop_NTPase"/>
</dbReference>
<keyword evidence="12" id="KW-1185">Reference proteome</keyword>
<comment type="pathway">
    <text evidence="1">Carbohydrate acid metabolism.</text>
</comment>
<evidence type="ECO:0000256" key="6">
    <source>
        <dbReference type="ARBA" id="ARBA00022777"/>
    </source>
</evidence>
<dbReference type="PANTHER" id="PTHR43442">
    <property type="entry name" value="GLUCONOKINASE-RELATED"/>
    <property type="match status" value="1"/>
</dbReference>
<dbReference type="PANTHER" id="PTHR43442:SF3">
    <property type="entry name" value="GLUCONOKINASE-RELATED"/>
    <property type="match status" value="1"/>
</dbReference>
<protein>
    <recommendedName>
        <fullName evidence="3 10">Gluconokinase</fullName>
        <ecNumber evidence="3 10">2.7.1.12</ecNumber>
    </recommendedName>
</protein>
<proteinExistence type="inferred from homology"/>
<dbReference type="CDD" id="cd02021">
    <property type="entry name" value="GntK"/>
    <property type="match status" value="1"/>
</dbReference>
<evidence type="ECO:0000256" key="1">
    <source>
        <dbReference type="ARBA" id="ARBA00004761"/>
    </source>
</evidence>
<organism evidence="11 12">
    <name type="scientific">Truepera radiovictrix (strain DSM 17093 / CIP 108686 / LMG 22925 / RQ-24)</name>
    <dbReference type="NCBI Taxonomy" id="649638"/>
    <lineage>
        <taxon>Bacteria</taxon>
        <taxon>Thermotogati</taxon>
        <taxon>Deinococcota</taxon>
        <taxon>Deinococci</taxon>
        <taxon>Trueperales</taxon>
        <taxon>Trueperaceae</taxon>
        <taxon>Truepera</taxon>
    </lineage>
</organism>
<evidence type="ECO:0000256" key="5">
    <source>
        <dbReference type="ARBA" id="ARBA00022741"/>
    </source>
</evidence>
<keyword evidence="4 10" id="KW-0808">Transferase</keyword>
<dbReference type="KEGG" id="tra:Trad_0658"/>
<dbReference type="GO" id="GO:0019521">
    <property type="term" value="P:D-gluconate metabolic process"/>
    <property type="evidence" value="ECO:0007669"/>
    <property type="project" value="UniProtKB-KW"/>
</dbReference>
<dbReference type="eggNOG" id="COG3265">
    <property type="taxonomic scope" value="Bacteria"/>
</dbReference>
<evidence type="ECO:0000256" key="4">
    <source>
        <dbReference type="ARBA" id="ARBA00022679"/>
    </source>
</evidence>
<evidence type="ECO:0000256" key="8">
    <source>
        <dbReference type="ARBA" id="ARBA00023064"/>
    </source>
</evidence>
<keyword evidence="7 10" id="KW-0067">ATP-binding</keyword>
<dbReference type="RefSeq" id="WP_013177166.1">
    <property type="nucleotide sequence ID" value="NC_014221.1"/>
</dbReference>
<dbReference type="SUPFAM" id="SSF52540">
    <property type="entry name" value="P-loop containing nucleoside triphosphate hydrolases"/>
    <property type="match status" value="1"/>
</dbReference>
<dbReference type="InterPro" id="IPR031322">
    <property type="entry name" value="Shikimate/glucono_kinase"/>
</dbReference>
<evidence type="ECO:0000256" key="3">
    <source>
        <dbReference type="ARBA" id="ARBA00012054"/>
    </source>
</evidence>
<evidence type="ECO:0000313" key="12">
    <source>
        <dbReference type="Proteomes" id="UP000000379"/>
    </source>
</evidence>
<keyword evidence="6 10" id="KW-0418">Kinase</keyword>
<comment type="catalytic activity">
    <reaction evidence="9 10">
        <text>D-gluconate + ATP = 6-phospho-D-gluconate + ADP + H(+)</text>
        <dbReference type="Rhea" id="RHEA:19433"/>
        <dbReference type="ChEBI" id="CHEBI:15378"/>
        <dbReference type="ChEBI" id="CHEBI:18391"/>
        <dbReference type="ChEBI" id="CHEBI:30616"/>
        <dbReference type="ChEBI" id="CHEBI:58759"/>
        <dbReference type="ChEBI" id="CHEBI:456216"/>
        <dbReference type="EC" id="2.7.1.12"/>
    </reaction>
</comment>
<dbReference type="STRING" id="649638.Trad_0658"/>
<dbReference type="GO" id="GO:0046316">
    <property type="term" value="F:gluconokinase activity"/>
    <property type="evidence" value="ECO:0007669"/>
    <property type="project" value="UniProtKB-EC"/>
</dbReference>
<reference evidence="12" key="1">
    <citation type="submission" date="2010-05" db="EMBL/GenBank/DDBJ databases">
        <title>The complete genome of Truepera radiovictris DSM 17093.</title>
        <authorList>
            <consortium name="US DOE Joint Genome Institute (JGI-PGF)"/>
            <person name="Lucas S."/>
            <person name="Copeland A."/>
            <person name="Lapidus A."/>
            <person name="Glavina del Rio T."/>
            <person name="Dalin E."/>
            <person name="Tice H."/>
            <person name="Bruce D."/>
            <person name="Goodwin L."/>
            <person name="Pitluck S."/>
            <person name="Kyrpides N."/>
            <person name="Mavromatis K."/>
            <person name="Ovchinnikova G."/>
            <person name="Munk A.C."/>
            <person name="Detter J.C."/>
            <person name="Han C."/>
            <person name="Tapia R."/>
            <person name="Land M."/>
            <person name="Hauser L."/>
            <person name="Markowitz V."/>
            <person name="Cheng J.-F."/>
            <person name="Hugenholtz P."/>
            <person name="Woyke T."/>
            <person name="Wu D."/>
            <person name="Tindall B."/>
            <person name="Pomrenke H.G."/>
            <person name="Brambilla E."/>
            <person name="Klenk H.-P."/>
            <person name="Eisen J.A."/>
        </authorList>
    </citation>
    <scope>NUCLEOTIDE SEQUENCE [LARGE SCALE GENOMIC DNA]</scope>
    <source>
        <strain evidence="12">DSM 17093 / CIP 108686 / LMG 22925 / RQ-24</strain>
    </source>
</reference>
<evidence type="ECO:0000256" key="9">
    <source>
        <dbReference type="ARBA" id="ARBA00048090"/>
    </source>
</evidence>
<keyword evidence="5 10" id="KW-0547">Nucleotide-binding</keyword>
<evidence type="ECO:0000313" key="11">
    <source>
        <dbReference type="EMBL" id="ADI13794.1"/>
    </source>
</evidence>
<comment type="similarity">
    <text evidence="2 10">Belongs to the gluconokinase GntK/GntV family.</text>
</comment>